<evidence type="ECO:0000256" key="11">
    <source>
        <dbReference type="ARBA" id="ARBA00022801"/>
    </source>
</evidence>
<comment type="subcellular location">
    <subcellularLocation>
        <location evidence="3 15">Cytoplasm</location>
    </subcellularLocation>
</comment>
<dbReference type="PANTHER" id="PTHR42945:SF1">
    <property type="entry name" value="HISTIDINE BIOSYNTHESIS BIFUNCTIONAL PROTEIN HIS7"/>
    <property type="match status" value="1"/>
</dbReference>
<dbReference type="PANTHER" id="PTHR42945">
    <property type="entry name" value="HISTIDINE BIOSYNTHESIS BIFUNCTIONAL PROTEIN"/>
    <property type="match status" value="1"/>
</dbReference>
<dbReference type="NCBIfam" id="TIGR03188">
    <property type="entry name" value="histidine_hisI"/>
    <property type="match status" value="1"/>
</dbReference>
<keyword evidence="10 15" id="KW-0547">Nucleotide-binding</keyword>
<gene>
    <name evidence="15" type="primary">hisI</name>
    <name evidence="15" type="synonym">hisIE</name>
    <name evidence="17" type="ORF">CYJ41_04815</name>
</gene>
<evidence type="ECO:0000256" key="14">
    <source>
        <dbReference type="ARBA" id="ARBA00023268"/>
    </source>
</evidence>
<dbReference type="GO" id="GO:0005737">
    <property type="term" value="C:cytoplasm"/>
    <property type="evidence" value="ECO:0007669"/>
    <property type="project" value="UniProtKB-SubCell"/>
</dbReference>
<comment type="caution">
    <text evidence="17">The sequence shown here is derived from an EMBL/GenBank/DDBJ whole genome shotgun (WGS) entry which is preliminary data.</text>
</comment>
<dbReference type="InterPro" id="IPR008179">
    <property type="entry name" value="HisE"/>
</dbReference>
<dbReference type="Pfam" id="PF01502">
    <property type="entry name" value="PRA-CH"/>
    <property type="match status" value="1"/>
</dbReference>
<evidence type="ECO:0000256" key="1">
    <source>
        <dbReference type="ARBA" id="ARBA00000024"/>
    </source>
</evidence>
<name>A0A2I1N9V1_9BACT</name>
<dbReference type="Pfam" id="PF01503">
    <property type="entry name" value="PRA-PH"/>
    <property type="match status" value="1"/>
</dbReference>
<dbReference type="SUPFAM" id="SSF141734">
    <property type="entry name" value="HisI-like"/>
    <property type="match status" value="1"/>
</dbReference>
<evidence type="ECO:0000256" key="10">
    <source>
        <dbReference type="ARBA" id="ARBA00022741"/>
    </source>
</evidence>
<evidence type="ECO:0000256" key="13">
    <source>
        <dbReference type="ARBA" id="ARBA00023102"/>
    </source>
</evidence>
<dbReference type="HAMAP" id="MF_01020">
    <property type="entry name" value="HisE"/>
    <property type="match status" value="1"/>
</dbReference>
<keyword evidence="11 15" id="KW-0378">Hydrolase</keyword>
<accession>A0A2I1N9V1</accession>
<comment type="similarity">
    <text evidence="7 15">In the N-terminal section; belongs to the PRA-CH family.</text>
</comment>
<dbReference type="GO" id="GO:0004636">
    <property type="term" value="F:phosphoribosyl-ATP diphosphatase activity"/>
    <property type="evidence" value="ECO:0007669"/>
    <property type="project" value="UniProtKB-UniRule"/>
</dbReference>
<keyword evidence="13 15" id="KW-0368">Histidine biosynthesis</keyword>
<dbReference type="InterPro" id="IPR038019">
    <property type="entry name" value="PRib_AMP_CycHydrolase_sf"/>
</dbReference>
<evidence type="ECO:0000256" key="12">
    <source>
        <dbReference type="ARBA" id="ARBA00022840"/>
    </source>
</evidence>
<dbReference type="UniPathway" id="UPA00031">
    <property type="reaction ID" value="UER00007"/>
</dbReference>
<keyword evidence="14 15" id="KW-0511">Multifunctional enzyme</keyword>
<dbReference type="NCBIfam" id="NF002747">
    <property type="entry name" value="PRK02759.1"/>
    <property type="match status" value="1"/>
</dbReference>
<comment type="catalytic activity">
    <reaction evidence="2 15">
        <text>1-(5-phospho-beta-D-ribosyl)-ATP + H2O = 1-(5-phospho-beta-D-ribosyl)-5'-AMP + diphosphate + H(+)</text>
        <dbReference type="Rhea" id="RHEA:22828"/>
        <dbReference type="ChEBI" id="CHEBI:15377"/>
        <dbReference type="ChEBI" id="CHEBI:15378"/>
        <dbReference type="ChEBI" id="CHEBI:33019"/>
        <dbReference type="ChEBI" id="CHEBI:59457"/>
        <dbReference type="ChEBI" id="CHEBI:73183"/>
        <dbReference type="EC" id="3.6.1.31"/>
    </reaction>
</comment>
<evidence type="ECO:0000256" key="6">
    <source>
        <dbReference type="ARBA" id="ARBA00007731"/>
    </source>
</evidence>
<dbReference type="CDD" id="cd11534">
    <property type="entry name" value="NTP-PPase_HisIE_like"/>
    <property type="match status" value="1"/>
</dbReference>
<keyword evidence="8 15" id="KW-0963">Cytoplasm</keyword>
<keyword evidence="12 15" id="KW-0067">ATP-binding</keyword>
<dbReference type="Proteomes" id="UP000234639">
    <property type="component" value="Unassembled WGS sequence"/>
</dbReference>
<evidence type="ECO:0000259" key="16">
    <source>
        <dbReference type="Pfam" id="PF01502"/>
    </source>
</evidence>
<dbReference type="EMBL" id="PKHU01000004">
    <property type="protein sequence ID" value="PKZ29163.1"/>
    <property type="molecule type" value="Genomic_DNA"/>
</dbReference>
<evidence type="ECO:0000256" key="2">
    <source>
        <dbReference type="ARBA" id="ARBA00001460"/>
    </source>
</evidence>
<organism evidence="17 18">
    <name type="scientific">Campylobacter ureolyticus</name>
    <dbReference type="NCBI Taxonomy" id="827"/>
    <lineage>
        <taxon>Bacteria</taxon>
        <taxon>Pseudomonadati</taxon>
        <taxon>Campylobacterota</taxon>
        <taxon>Epsilonproteobacteria</taxon>
        <taxon>Campylobacterales</taxon>
        <taxon>Campylobacteraceae</taxon>
        <taxon>Campylobacter</taxon>
    </lineage>
</organism>
<dbReference type="AlphaFoldDB" id="A0A2I1N9V1"/>
<dbReference type="NCBIfam" id="NF000768">
    <property type="entry name" value="PRK00051.1"/>
    <property type="match status" value="1"/>
</dbReference>
<dbReference type="GO" id="GO:0000105">
    <property type="term" value="P:L-histidine biosynthetic process"/>
    <property type="evidence" value="ECO:0007669"/>
    <property type="project" value="UniProtKB-UniRule"/>
</dbReference>
<dbReference type="HAMAP" id="MF_01019">
    <property type="entry name" value="HisIE"/>
    <property type="match status" value="1"/>
</dbReference>
<evidence type="ECO:0000256" key="8">
    <source>
        <dbReference type="ARBA" id="ARBA00022490"/>
    </source>
</evidence>
<dbReference type="InterPro" id="IPR021130">
    <property type="entry name" value="PRib-ATP_PPHydrolase-like"/>
</dbReference>
<protein>
    <recommendedName>
        <fullName evidence="15">Histidine biosynthesis bifunctional protein HisIE</fullName>
    </recommendedName>
    <domain>
        <recommendedName>
            <fullName evidence="15">Phosphoribosyl-AMP cyclohydrolase</fullName>
            <shortName evidence="15">PRA-CH</shortName>
            <ecNumber evidence="15">3.5.4.19</ecNumber>
        </recommendedName>
    </domain>
    <domain>
        <recommendedName>
            <fullName evidence="15">Phosphoribosyl-ATP pyrophosphatase</fullName>
            <shortName evidence="15">PRA-PH</shortName>
            <ecNumber evidence="15">3.6.1.31</ecNumber>
        </recommendedName>
    </domain>
</protein>
<evidence type="ECO:0000313" key="17">
    <source>
        <dbReference type="EMBL" id="PKZ29163.1"/>
    </source>
</evidence>
<feature type="region of interest" description="Phosphoribosyl-AMP cyclohydrolase" evidence="15">
    <location>
        <begin position="1"/>
        <end position="125"/>
    </location>
</feature>
<dbReference type="FunFam" id="3.10.20.810:FF:000001">
    <property type="entry name" value="Histidine biosynthesis bifunctional protein HisIE"/>
    <property type="match status" value="1"/>
</dbReference>
<proteinExistence type="inferred from homology"/>
<dbReference type="NCBIfam" id="NF001611">
    <property type="entry name" value="PRK00400.1-3"/>
    <property type="match status" value="1"/>
</dbReference>
<dbReference type="HAMAP" id="MF_01021">
    <property type="entry name" value="HisI"/>
    <property type="match status" value="1"/>
</dbReference>
<dbReference type="GO" id="GO:0004635">
    <property type="term" value="F:phosphoribosyl-AMP cyclohydrolase activity"/>
    <property type="evidence" value="ECO:0007669"/>
    <property type="project" value="UniProtKB-UniRule"/>
</dbReference>
<dbReference type="GO" id="GO:0005524">
    <property type="term" value="F:ATP binding"/>
    <property type="evidence" value="ECO:0007669"/>
    <property type="project" value="UniProtKB-KW"/>
</dbReference>
<comment type="pathway">
    <text evidence="4 15">Amino-acid biosynthesis; L-histidine biosynthesis; L-histidine from 5-phospho-alpha-D-ribose 1-diphosphate: step 3/9.</text>
</comment>
<evidence type="ECO:0000256" key="9">
    <source>
        <dbReference type="ARBA" id="ARBA00022605"/>
    </source>
</evidence>
<dbReference type="RefSeq" id="WP_101637220.1">
    <property type="nucleotide sequence ID" value="NZ_JAPXGV010000002.1"/>
</dbReference>
<feature type="region of interest" description="Phosphoribosyl-ATP pyrophosphohydrolase" evidence="15">
    <location>
        <begin position="126"/>
        <end position="251"/>
    </location>
</feature>
<dbReference type="Gene3D" id="3.10.20.810">
    <property type="entry name" value="Phosphoribosyl-AMP cyclohydrolase"/>
    <property type="match status" value="1"/>
</dbReference>
<evidence type="ECO:0000256" key="3">
    <source>
        <dbReference type="ARBA" id="ARBA00004496"/>
    </source>
</evidence>
<evidence type="ECO:0000313" key="18">
    <source>
        <dbReference type="Proteomes" id="UP000234639"/>
    </source>
</evidence>
<comment type="similarity">
    <text evidence="6 15">In the C-terminal section; belongs to the PRA-PH family.</text>
</comment>
<evidence type="ECO:0000256" key="5">
    <source>
        <dbReference type="ARBA" id="ARBA00005204"/>
    </source>
</evidence>
<dbReference type="InterPro" id="IPR002496">
    <property type="entry name" value="PRib_AMP_CycHydrolase_dom"/>
</dbReference>
<dbReference type="InterPro" id="IPR026660">
    <property type="entry name" value="PRA-CH"/>
</dbReference>
<comment type="pathway">
    <text evidence="5 15">Amino-acid biosynthesis; L-histidine biosynthesis; L-histidine from 5-phospho-alpha-D-ribose 1-diphosphate: step 2/9.</text>
</comment>
<reference evidence="17 18" key="1">
    <citation type="submission" date="2017-12" db="EMBL/GenBank/DDBJ databases">
        <title>Phylogenetic diversity of female urinary microbiome.</title>
        <authorList>
            <person name="Thomas-White K."/>
            <person name="Wolfe A.J."/>
        </authorList>
    </citation>
    <scope>NUCLEOTIDE SEQUENCE [LARGE SCALE GENOMIC DNA]</scope>
    <source>
        <strain evidence="17 18">UMB0112</strain>
    </source>
</reference>
<sequence>MDIKNINWQKCGGLIPAITQDFETSEVLMLGYMSEESLDLSLKTGLAHYFSRSRNRIWQKGETSGNTQEIKEILLDCDGDTILLKVKQNGVACHTGEKSCFFTKFEGLNLVKQLSNNTQKPKYDILDELYHTIEDRKLNANPENSHVARLFAKGENAILKKICEEAGEVVLACKDQSKFEKYKHLNLEEFGEHKPGDPKFDIIYEASDLVFHLLVALNAHNIHPQAILDELARRNGISGIDEKKSRKDKFQ</sequence>
<feature type="domain" description="Phosphoribosyl-AMP cyclohydrolase" evidence="16">
    <location>
        <begin position="29"/>
        <end position="102"/>
    </location>
</feature>
<evidence type="ECO:0000256" key="4">
    <source>
        <dbReference type="ARBA" id="ARBA00005169"/>
    </source>
</evidence>
<dbReference type="Gene3D" id="1.10.287.1080">
    <property type="entry name" value="MazG-like"/>
    <property type="match status" value="1"/>
</dbReference>
<keyword evidence="9 15" id="KW-0028">Amino-acid biosynthesis</keyword>
<dbReference type="EC" id="3.5.4.19" evidence="15"/>
<dbReference type="SUPFAM" id="SSF101386">
    <property type="entry name" value="all-alpha NTP pyrophosphatases"/>
    <property type="match status" value="1"/>
</dbReference>
<dbReference type="InterPro" id="IPR023019">
    <property type="entry name" value="His_synth_HisIE"/>
</dbReference>
<evidence type="ECO:0000256" key="7">
    <source>
        <dbReference type="ARBA" id="ARBA00008299"/>
    </source>
</evidence>
<comment type="catalytic activity">
    <reaction evidence="1 15">
        <text>1-(5-phospho-beta-D-ribosyl)-5'-AMP + H2O = 1-(5-phospho-beta-D-ribosyl)-5-[(5-phospho-beta-D-ribosylamino)methylideneamino]imidazole-4-carboxamide</text>
        <dbReference type="Rhea" id="RHEA:20049"/>
        <dbReference type="ChEBI" id="CHEBI:15377"/>
        <dbReference type="ChEBI" id="CHEBI:58435"/>
        <dbReference type="ChEBI" id="CHEBI:59457"/>
        <dbReference type="EC" id="3.5.4.19"/>
    </reaction>
</comment>
<dbReference type="EC" id="3.6.1.31" evidence="15"/>
<evidence type="ECO:0000256" key="15">
    <source>
        <dbReference type="HAMAP-Rule" id="MF_01019"/>
    </source>
</evidence>